<comment type="caution">
    <text evidence="3">The sequence shown here is derived from an EMBL/GenBank/DDBJ whole genome shotgun (WGS) entry which is preliminary data.</text>
</comment>
<organism evidence="3 4">
    <name type="scientific">Bacillus salipaludis</name>
    <dbReference type="NCBI Taxonomy" id="2547811"/>
    <lineage>
        <taxon>Bacteria</taxon>
        <taxon>Bacillati</taxon>
        <taxon>Bacillota</taxon>
        <taxon>Bacilli</taxon>
        <taxon>Bacillales</taxon>
        <taxon>Bacillaceae</taxon>
        <taxon>Bacillus</taxon>
    </lineage>
</organism>
<dbReference type="InterPro" id="IPR052948">
    <property type="entry name" value="Low_temp-induced_all0457"/>
</dbReference>
<name>A0ABW8REF1_9BACI</name>
<reference evidence="3 4" key="1">
    <citation type="submission" date="2024-11" db="EMBL/GenBank/DDBJ databases">
        <authorList>
            <person name="Lucas J.A."/>
        </authorList>
    </citation>
    <scope>NUCLEOTIDE SEQUENCE [LARGE SCALE GENOMIC DNA]</scope>
    <source>
        <strain evidence="3 4">Z 5.4</strain>
    </source>
</reference>
<proteinExistence type="predicted"/>
<dbReference type="InterPro" id="IPR025889">
    <property type="entry name" value="GSP17M-like_dom"/>
</dbReference>
<evidence type="ECO:0000313" key="3">
    <source>
        <dbReference type="EMBL" id="MFK9090809.1"/>
    </source>
</evidence>
<gene>
    <name evidence="3" type="ORF">ACJEBI_04855</name>
</gene>
<evidence type="ECO:0000256" key="1">
    <source>
        <dbReference type="SAM" id="MobiDB-lite"/>
    </source>
</evidence>
<dbReference type="Proteomes" id="UP001623041">
    <property type="component" value="Unassembled WGS sequence"/>
</dbReference>
<feature type="region of interest" description="Disordered" evidence="1">
    <location>
        <begin position="152"/>
        <end position="194"/>
    </location>
</feature>
<dbReference type="RefSeq" id="WP_406579502.1">
    <property type="nucleotide sequence ID" value="NZ_JBJHQH010000003.1"/>
</dbReference>
<accession>A0ABW8REF1</accession>
<dbReference type="EMBL" id="JBJHQH010000003">
    <property type="protein sequence ID" value="MFK9090809.1"/>
    <property type="molecule type" value="Genomic_DNA"/>
</dbReference>
<evidence type="ECO:0000313" key="4">
    <source>
        <dbReference type="Proteomes" id="UP001623041"/>
    </source>
</evidence>
<feature type="compositionally biased region" description="Polar residues" evidence="1">
    <location>
        <begin position="177"/>
        <end position="194"/>
    </location>
</feature>
<protein>
    <submittedName>
        <fullName evidence="3">General stress protein</fullName>
    </submittedName>
</protein>
<feature type="domain" description="General stress protein 17M-like" evidence="2">
    <location>
        <begin position="8"/>
        <end position="77"/>
    </location>
</feature>
<dbReference type="PANTHER" id="PTHR36109">
    <property type="entry name" value="MEMBRANE PROTEIN-RELATED"/>
    <property type="match status" value="1"/>
</dbReference>
<evidence type="ECO:0000259" key="2">
    <source>
        <dbReference type="Pfam" id="PF11181"/>
    </source>
</evidence>
<dbReference type="PANTHER" id="PTHR36109:SF2">
    <property type="entry name" value="MEMBRANE PROTEIN"/>
    <property type="match status" value="1"/>
</dbReference>
<feature type="compositionally biased region" description="Polar residues" evidence="1">
    <location>
        <begin position="158"/>
        <end position="167"/>
    </location>
</feature>
<sequence>MYKHEKHLVGVYDTENEAIVAVQDLKRQGYAAEDISVIGKNKEKVNQINDVTGTKTEEGLVAGAATGGALGGLVGLLAGVGALAIPGIGPLVAAGPIAATLTGAAVGAGAGGLAGAFIGMGLPEEDADRYEGLVNEGKIVVVVERRENRVGDDHLDTGVNQSLTGGTLTPYEPTNPPLTSDNPGNTRSDTNRGF</sequence>
<keyword evidence="4" id="KW-1185">Reference proteome</keyword>
<dbReference type="Pfam" id="PF11181">
    <property type="entry name" value="YflT"/>
    <property type="match status" value="1"/>
</dbReference>